<dbReference type="Proteomes" id="UP000184073">
    <property type="component" value="Unassembled WGS sequence"/>
</dbReference>
<dbReference type="PANTHER" id="PTHR15992">
    <property type="entry name" value="HOLLIDAY JUNCTION RECOGNITION PROTEIN"/>
    <property type="match status" value="1"/>
</dbReference>
<feature type="compositionally biased region" description="Polar residues" evidence="1">
    <location>
        <begin position="254"/>
        <end position="264"/>
    </location>
</feature>
<dbReference type="GeneID" id="63725207"/>
<proteinExistence type="predicted"/>
<dbReference type="InterPro" id="IPR009072">
    <property type="entry name" value="Histone-fold"/>
</dbReference>
<dbReference type="PANTHER" id="PTHR15992:SF5">
    <property type="entry name" value="HOLLIDAY JUNCTION RECOGNITION PROTEIN"/>
    <property type="match status" value="1"/>
</dbReference>
<reference evidence="3" key="1">
    <citation type="journal article" date="2017" name="Genome Biol.">
        <title>Comparative genomics reveals high biological diversity and specific adaptations in the industrially and medically important fungal genus Aspergillus.</title>
        <authorList>
            <person name="de Vries R.P."/>
            <person name="Riley R."/>
            <person name="Wiebenga A."/>
            <person name="Aguilar-Osorio G."/>
            <person name="Amillis S."/>
            <person name="Uchima C.A."/>
            <person name="Anderluh G."/>
            <person name="Asadollahi M."/>
            <person name="Askin M."/>
            <person name="Barry K."/>
            <person name="Battaglia E."/>
            <person name="Bayram O."/>
            <person name="Benocci T."/>
            <person name="Braus-Stromeyer S.A."/>
            <person name="Caldana C."/>
            <person name="Canovas D."/>
            <person name="Cerqueira G.C."/>
            <person name="Chen F."/>
            <person name="Chen W."/>
            <person name="Choi C."/>
            <person name="Clum A."/>
            <person name="Dos Santos R.A."/>
            <person name="Damasio A.R."/>
            <person name="Diallinas G."/>
            <person name="Emri T."/>
            <person name="Fekete E."/>
            <person name="Flipphi M."/>
            <person name="Freyberg S."/>
            <person name="Gallo A."/>
            <person name="Gournas C."/>
            <person name="Habgood R."/>
            <person name="Hainaut M."/>
            <person name="Harispe M.L."/>
            <person name="Henrissat B."/>
            <person name="Hilden K.S."/>
            <person name="Hope R."/>
            <person name="Hossain A."/>
            <person name="Karabika E."/>
            <person name="Karaffa L."/>
            <person name="Karanyi Z."/>
            <person name="Krasevec N."/>
            <person name="Kuo A."/>
            <person name="Kusch H."/>
            <person name="LaButti K."/>
            <person name="Lagendijk E.L."/>
            <person name="Lapidus A."/>
            <person name="Levasseur A."/>
            <person name="Lindquist E."/>
            <person name="Lipzen A."/>
            <person name="Logrieco A.F."/>
            <person name="MacCabe A."/>
            <person name="Maekelae M.R."/>
            <person name="Malavazi I."/>
            <person name="Melin P."/>
            <person name="Meyer V."/>
            <person name="Mielnichuk N."/>
            <person name="Miskei M."/>
            <person name="Molnar A.P."/>
            <person name="Mule G."/>
            <person name="Ngan C.Y."/>
            <person name="Orejas M."/>
            <person name="Orosz E."/>
            <person name="Ouedraogo J.P."/>
            <person name="Overkamp K.M."/>
            <person name="Park H.-S."/>
            <person name="Perrone G."/>
            <person name="Piumi F."/>
            <person name="Punt P.J."/>
            <person name="Ram A.F."/>
            <person name="Ramon A."/>
            <person name="Rauscher S."/>
            <person name="Record E."/>
            <person name="Riano-Pachon D.M."/>
            <person name="Robert V."/>
            <person name="Roehrig J."/>
            <person name="Ruller R."/>
            <person name="Salamov A."/>
            <person name="Salih N.S."/>
            <person name="Samson R.A."/>
            <person name="Sandor E."/>
            <person name="Sanguinetti M."/>
            <person name="Schuetze T."/>
            <person name="Sepcic K."/>
            <person name="Shelest E."/>
            <person name="Sherlock G."/>
            <person name="Sophianopoulou V."/>
            <person name="Squina F.M."/>
            <person name="Sun H."/>
            <person name="Susca A."/>
            <person name="Todd R.B."/>
            <person name="Tsang A."/>
            <person name="Unkles S.E."/>
            <person name="van de Wiele N."/>
            <person name="van Rossen-Uffink D."/>
            <person name="Oliveira J.V."/>
            <person name="Vesth T.C."/>
            <person name="Visser J."/>
            <person name="Yu J.-H."/>
            <person name="Zhou M."/>
            <person name="Andersen M.R."/>
            <person name="Archer D.B."/>
            <person name="Baker S.E."/>
            <person name="Benoit I."/>
            <person name="Brakhage A.A."/>
            <person name="Braus G.H."/>
            <person name="Fischer R."/>
            <person name="Frisvad J.C."/>
            <person name="Goldman G.H."/>
            <person name="Houbraken J."/>
            <person name="Oakley B."/>
            <person name="Pocsi I."/>
            <person name="Scazzocchio C."/>
            <person name="Seiboth B."/>
            <person name="vanKuyk P.A."/>
            <person name="Wortman J."/>
            <person name="Dyer P.S."/>
            <person name="Grigoriev I.V."/>
        </authorList>
    </citation>
    <scope>NUCLEOTIDE SEQUENCE [LARGE SCALE GENOMIC DNA]</scope>
    <source>
        <strain evidence="3">CBS 583.65</strain>
    </source>
</reference>
<dbReference type="Gene3D" id="1.10.20.10">
    <property type="entry name" value="Histone, subunit A"/>
    <property type="match status" value="1"/>
</dbReference>
<dbReference type="Pfam" id="PF10384">
    <property type="entry name" value="Scm3"/>
    <property type="match status" value="1"/>
</dbReference>
<dbReference type="OrthoDB" id="2420608at2759"/>
<evidence type="ECO:0000256" key="1">
    <source>
        <dbReference type="SAM" id="MobiDB-lite"/>
    </source>
</evidence>
<feature type="region of interest" description="Disordered" evidence="1">
    <location>
        <begin position="394"/>
        <end position="453"/>
    </location>
</feature>
<feature type="compositionally biased region" description="Polar residues" evidence="1">
    <location>
        <begin position="400"/>
        <end position="410"/>
    </location>
</feature>
<organism evidence="2 3">
    <name type="scientific">Aspergillus versicolor CBS 583.65</name>
    <dbReference type="NCBI Taxonomy" id="1036611"/>
    <lineage>
        <taxon>Eukaryota</taxon>
        <taxon>Fungi</taxon>
        <taxon>Dikarya</taxon>
        <taxon>Ascomycota</taxon>
        <taxon>Pezizomycotina</taxon>
        <taxon>Eurotiomycetes</taxon>
        <taxon>Eurotiomycetidae</taxon>
        <taxon>Eurotiales</taxon>
        <taxon>Aspergillaceae</taxon>
        <taxon>Aspergillus</taxon>
        <taxon>Aspergillus subgen. Nidulantes</taxon>
    </lineage>
</organism>
<name>A0A1L9P8N7_ASPVE</name>
<protein>
    <submittedName>
        <fullName evidence="2">Uncharacterized protein</fullName>
    </submittedName>
</protein>
<accession>A0A1L9P8N7</accession>
<feature type="region of interest" description="Disordered" evidence="1">
    <location>
        <begin position="82"/>
        <end position="356"/>
    </location>
</feature>
<gene>
    <name evidence="2" type="ORF">ASPVEDRAFT_24778</name>
</gene>
<dbReference type="VEuPathDB" id="FungiDB:ASPVEDRAFT_24778"/>
<keyword evidence="3" id="KW-1185">Reference proteome</keyword>
<dbReference type="EMBL" id="KV878126">
    <property type="protein sequence ID" value="OJI97855.1"/>
    <property type="molecule type" value="Genomic_DNA"/>
</dbReference>
<feature type="compositionally biased region" description="Acidic residues" evidence="1">
    <location>
        <begin position="153"/>
        <end position="171"/>
    </location>
</feature>
<evidence type="ECO:0000313" key="2">
    <source>
        <dbReference type="EMBL" id="OJI97855.1"/>
    </source>
</evidence>
<dbReference type="GO" id="GO:0046982">
    <property type="term" value="F:protein heterodimerization activity"/>
    <property type="evidence" value="ECO:0007669"/>
    <property type="project" value="InterPro"/>
</dbReference>
<dbReference type="RefSeq" id="XP_040663618.1">
    <property type="nucleotide sequence ID" value="XM_040809696.1"/>
</dbReference>
<feature type="compositionally biased region" description="Basic residues" evidence="1">
    <location>
        <begin position="1"/>
        <end position="10"/>
    </location>
</feature>
<feature type="compositionally biased region" description="Acidic residues" evidence="1">
    <location>
        <begin position="315"/>
        <end position="328"/>
    </location>
</feature>
<dbReference type="InterPro" id="IPR018465">
    <property type="entry name" value="Scm3/HJURP"/>
</dbReference>
<dbReference type="GO" id="GO:0042393">
    <property type="term" value="F:histone binding"/>
    <property type="evidence" value="ECO:0007669"/>
    <property type="project" value="InterPro"/>
</dbReference>
<feature type="region of interest" description="Disordered" evidence="1">
    <location>
        <begin position="1"/>
        <end position="31"/>
    </location>
</feature>
<sequence length="568" mass="62852">MESPLKRKRLSLSPAEDNESNDVDLHEARARNDMRLKSIFEGIFEKYGRDFTDVGDEIDLQTGDIMVNNGHIHTLDGEDNAGAIGDWLSDPDSQAPMNEPLDGAEEEGARARLHTYEGEDSGPERDADHSGHRVGSILSHLRPDPGRSREIIDGDGGEDEDGDGTTSEAEDDRSSVDSLLGTALSVKGPHIREAGNGGAVQEKANLQPEESDQSQATRTESLDEIVDPIWRVPEINVKFPTPTLLSRSKPKPFDSNNTVRSQSPPGAGSIWALPWTSRRSTGGVKDRKRKNSPKKQKKHHPQPIVCDWSFADAPDGSESDDPLQEDYEPSPTPKGSVYIREKRKGPFSVASGRENTCGYCKKSFSEDDYVSHLRAVLSDPADNQHDMIELKRQLGEDTNDSATGPASNATALKEPIVRPPDTPTTESEPKGQEASNESTPTGKRAKTTLGPDEAKSIIRMRQVQGMKWKEILNHFPQKKLPNIQAWHHFHWNQRRANPPRLSGPWSKAELEKLERLKDQPDLTWPGIRAEMPGRLLAEIEFKLLQLWIGGDISQDSASALAQPRSEEG</sequence>
<dbReference type="AlphaFoldDB" id="A0A1L9P8N7"/>
<feature type="compositionally biased region" description="Basic and acidic residues" evidence="1">
    <location>
        <begin position="141"/>
        <end position="152"/>
    </location>
</feature>
<feature type="compositionally biased region" description="Basic residues" evidence="1">
    <location>
        <begin position="286"/>
        <end position="301"/>
    </location>
</feature>
<evidence type="ECO:0000313" key="3">
    <source>
        <dbReference type="Proteomes" id="UP000184073"/>
    </source>
</evidence>
<dbReference type="GO" id="GO:0005634">
    <property type="term" value="C:nucleus"/>
    <property type="evidence" value="ECO:0007669"/>
    <property type="project" value="InterPro"/>
</dbReference>
<feature type="compositionally biased region" description="Basic and acidic residues" evidence="1">
    <location>
        <begin position="107"/>
        <end position="131"/>
    </location>
</feature>